<dbReference type="PROSITE" id="PS50011">
    <property type="entry name" value="PROTEIN_KINASE_DOM"/>
    <property type="match status" value="1"/>
</dbReference>
<feature type="domain" description="Protein kinase" evidence="1">
    <location>
        <begin position="327"/>
        <end position="627"/>
    </location>
</feature>
<dbReference type="SMART" id="SM00220">
    <property type="entry name" value="S_TKc"/>
    <property type="match status" value="1"/>
</dbReference>
<dbReference type="PANTHER" id="PTHR23257">
    <property type="entry name" value="SERINE-THREONINE PROTEIN KINASE"/>
    <property type="match status" value="1"/>
</dbReference>
<name>A0ABR2HCY5_9EUKA</name>
<sequence length="654" mass="77530">MSIQEYISNKRKIQSAILSFIDDDDDNEEETERKHNEIITLITSTTIHKDKEELKQIILIISNISDNHHRSANFFDKIGRIIEIIKEDLKNNFSNAELFTFFRNNKRTLLLLVEKNILTINEELFKNDLLLKDIDKREIKDIKKYFSPELGNFEKSGFSESIDKFKEYRDKGQNESYICELIRQDSVVEFIRHVNMSNISLSSEINDSIFETNSFLINKRPLTVEYAAFYGSIQIFQYIKMNKPDILNGNLWIYAIHSNKAGMIHALEENGISPNDQTYEECLIESIKCHHNEIADYISSSLLDKSEWNEDNTEFELNRSPVLYHNFELMPDDFEGVFKLIFYLMQNEYSPLVKLINDQTQFFIDINDYEMLKHDKSILFSESFVVQQKSTSRKFMIKSYNFTDYTDGLSRMMMCRYPPILDIKGFSPVDLENDDNATILTNYYEMTLNDYINEKKTKNYSKTNDYIIILGITIGLRHLYKNGIISEYLNPDSIYLDENLYPIIDNVEFSSSWISMFFLNADNALGHTFSYRAPEQIERCGSQTSNVFSYAFILYYLITLNRPFPKRTPGFRLFREILNSRRPDLQFIEDNVICEFLERCWCHEPHERFTFDEIFDIITQEIFYSYFEPLDRQKVVEYLDIYGNEFDEIKKKFE</sequence>
<dbReference type="SUPFAM" id="SSF48403">
    <property type="entry name" value="Ankyrin repeat"/>
    <property type="match status" value="1"/>
</dbReference>
<keyword evidence="3" id="KW-1185">Reference proteome</keyword>
<dbReference type="PANTHER" id="PTHR23257:SF958">
    <property type="entry name" value="SERINE_THREONINE-PROTEIN KINASE WNK4"/>
    <property type="match status" value="1"/>
</dbReference>
<protein>
    <recommendedName>
        <fullName evidence="1">Protein kinase domain-containing protein</fullName>
    </recommendedName>
</protein>
<evidence type="ECO:0000313" key="3">
    <source>
        <dbReference type="Proteomes" id="UP001470230"/>
    </source>
</evidence>
<gene>
    <name evidence="2" type="ORF">M9Y10_024707</name>
</gene>
<dbReference type="Proteomes" id="UP001470230">
    <property type="component" value="Unassembled WGS sequence"/>
</dbReference>
<dbReference type="EMBL" id="JAPFFF010000034">
    <property type="protein sequence ID" value="KAK8843645.1"/>
    <property type="molecule type" value="Genomic_DNA"/>
</dbReference>
<dbReference type="SUPFAM" id="SSF56112">
    <property type="entry name" value="Protein kinase-like (PK-like)"/>
    <property type="match status" value="1"/>
</dbReference>
<evidence type="ECO:0000313" key="2">
    <source>
        <dbReference type="EMBL" id="KAK8843645.1"/>
    </source>
</evidence>
<dbReference type="Pfam" id="PF00069">
    <property type="entry name" value="Pkinase"/>
    <property type="match status" value="1"/>
</dbReference>
<dbReference type="Gene3D" id="1.10.510.10">
    <property type="entry name" value="Transferase(Phosphotransferase) domain 1"/>
    <property type="match status" value="1"/>
</dbReference>
<dbReference type="InterPro" id="IPR036770">
    <property type="entry name" value="Ankyrin_rpt-contain_sf"/>
</dbReference>
<dbReference type="InterPro" id="IPR011009">
    <property type="entry name" value="Kinase-like_dom_sf"/>
</dbReference>
<dbReference type="InterPro" id="IPR050167">
    <property type="entry name" value="Ser_Thr_protein_kinase"/>
</dbReference>
<organism evidence="2 3">
    <name type="scientific">Tritrichomonas musculus</name>
    <dbReference type="NCBI Taxonomy" id="1915356"/>
    <lineage>
        <taxon>Eukaryota</taxon>
        <taxon>Metamonada</taxon>
        <taxon>Parabasalia</taxon>
        <taxon>Tritrichomonadida</taxon>
        <taxon>Tritrichomonadidae</taxon>
        <taxon>Tritrichomonas</taxon>
    </lineage>
</organism>
<evidence type="ECO:0000259" key="1">
    <source>
        <dbReference type="PROSITE" id="PS50011"/>
    </source>
</evidence>
<dbReference type="InterPro" id="IPR000719">
    <property type="entry name" value="Prot_kinase_dom"/>
</dbReference>
<proteinExistence type="predicted"/>
<accession>A0ABR2HCY5</accession>
<reference evidence="2 3" key="1">
    <citation type="submission" date="2024-04" db="EMBL/GenBank/DDBJ databases">
        <title>Tritrichomonas musculus Genome.</title>
        <authorList>
            <person name="Alves-Ferreira E."/>
            <person name="Grigg M."/>
            <person name="Lorenzi H."/>
            <person name="Galac M."/>
        </authorList>
    </citation>
    <scope>NUCLEOTIDE SEQUENCE [LARGE SCALE GENOMIC DNA]</scope>
    <source>
        <strain evidence="2 3">EAF2021</strain>
    </source>
</reference>
<comment type="caution">
    <text evidence="2">The sequence shown here is derived from an EMBL/GenBank/DDBJ whole genome shotgun (WGS) entry which is preliminary data.</text>
</comment>